<dbReference type="InterPro" id="IPR050248">
    <property type="entry name" value="Polysacc_deacetylase_ArnD"/>
</dbReference>
<dbReference type="Pfam" id="PF01522">
    <property type="entry name" value="Polysacc_deac_1"/>
    <property type="match status" value="1"/>
</dbReference>
<evidence type="ECO:0000313" key="5">
    <source>
        <dbReference type="EMBL" id="SDI65694.1"/>
    </source>
</evidence>
<dbReference type="InterPro" id="IPR002509">
    <property type="entry name" value="NODB_dom"/>
</dbReference>
<dbReference type="Gene3D" id="3.20.20.370">
    <property type="entry name" value="Glycoside hydrolase/deacetylase"/>
    <property type="match status" value="1"/>
</dbReference>
<proteinExistence type="predicted"/>
<dbReference type="InterPro" id="IPR011330">
    <property type="entry name" value="Glyco_hydro/deAcase_b/a-brl"/>
</dbReference>
<evidence type="ECO:0000256" key="3">
    <source>
        <dbReference type="SAM" id="MobiDB-lite"/>
    </source>
</evidence>
<feature type="domain" description="NodB homology" evidence="4">
    <location>
        <begin position="291"/>
        <end position="467"/>
    </location>
</feature>
<dbReference type="PROSITE" id="PS51257">
    <property type="entry name" value="PROKAR_LIPOPROTEIN"/>
    <property type="match status" value="1"/>
</dbReference>
<accession>A0A1G8MCQ5</accession>
<evidence type="ECO:0000259" key="4">
    <source>
        <dbReference type="PROSITE" id="PS51677"/>
    </source>
</evidence>
<dbReference type="GO" id="GO:0046872">
    <property type="term" value="F:metal ion binding"/>
    <property type="evidence" value="ECO:0007669"/>
    <property type="project" value="UniProtKB-KW"/>
</dbReference>
<dbReference type="GO" id="GO:0016810">
    <property type="term" value="F:hydrolase activity, acting on carbon-nitrogen (but not peptide) bonds"/>
    <property type="evidence" value="ECO:0007669"/>
    <property type="project" value="InterPro"/>
</dbReference>
<organism evidence="5 6">
    <name type="scientific">Nonomuraea jiangxiensis</name>
    <dbReference type="NCBI Taxonomy" id="633440"/>
    <lineage>
        <taxon>Bacteria</taxon>
        <taxon>Bacillati</taxon>
        <taxon>Actinomycetota</taxon>
        <taxon>Actinomycetes</taxon>
        <taxon>Streptosporangiales</taxon>
        <taxon>Streptosporangiaceae</taxon>
        <taxon>Nonomuraea</taxon>
    </lineage>
</organism>
<keyword evidence="2" id="KW-0378">Hydrolase</keyword>
<reference evidence="5 6" key="1">
    <citation type="submission" date="2016-10" db="EMBL/GenBank/DDBJ databases">
        <authorList>
            <person name="de Groot N.N."/>
        </authorList>
    </citation>
    <scope>NUCLEOTIDE SEQUENCE [LARGE SCALE GENOMIC DNA]</scope>
    <source>
        <strain evidence="5 6">CGMCC 4.6533</strain>
    </source>
</reference>
<evidence type="ECO:0000313" key="6">
    <source>
        <dbReference type="Proteomes" id="UP000199202"/>
    </source>
</evidence>
<feature type="region of interest" description="Disordered" evidence="3">
    <location>
        <begin position="254"/>
        <end position="281"/>
    </location>
</feature>
<dbReference type="OrthoDB" id="3521160at2"/>
<dbReference type="Proteomes" id="UP000199202">
    <property type="component" value="Unassembled WGS sequence"/>
</dbReference>
<dbReference type="PROSITE" id="PS51677">
    <property type="entry name" value="NODB"/>
    <property type="match status" value="1"/>
</dbReference>
<dbReference type="SUPFAM" id="SSF88713">
    <property type="entry name" value="Glycoside hydrolase/deacetylase"/>
    <property type="match status" value="1"/>
</dbReference>
<dbReference type="EMBL" id="FNDJ01000006">
    <property type="protein sequence ID" value="SDI65694.1"/>
    <property type="molecule type" value="Genomic_DNA"/>
</dbReference>
<dbReference type="CDD" id="cd10917">
    <property type="entry name" value="CE4_NodB_like_6s_7s"/>
    <property type="match status" value="1"/>
</dbReference>
<dbReference type="STRING" id="633440.SAMN05421869_106373"/>
<dbReference type="AlphaFoldDB" id="A0A1G8MCQ5"/>
<evidence type="ECO:0000256" key="1">
    <source>
        <dbReference type="ARBA" id="ARBA00022723"/>
    </source>
</evidence>
<gene>
    <name evidence="5" type="ORF">SAMN05421869_106373</name>
</gene>
<keyword evidence="1" id="KW-0479">Metal-binding</keyword>
<name>A0A1G8MCQ5_9ACTN</name>
<sequence length="497" mass="53375">MHKARFFTGIALLALTTGGCGLITAYPERDIMVPAEPTLVDFVDPATVVGLYTRTMAVGDHTSQRYVHINYPEFANAPALNHALKTEVQRQLRVFRARTGAPDDGRHPELNVGWQLSAASPQALAVRLRSGEFVGGTWGNSTRTYWYDPQAGKAVDSTGLLDGRGALERLAGLVREQLKKRGPQVDWQSVTTDSDRFDSLAFNGSGDLVVEFDDCQVAACSLGRVAVAVPGAQAAPLLSALGRRAQESVRAKASIKAKESTEQEITLPGPPTTSPPATSSQAGTVDCAAVKCVALTFEDGPGPNTGRLLDILLQNRARATFFTVGSNAVAQPGLLHRMRDEGHLIGNHSWGHLDLARQTSSKIADSLRRTQDMVSGTIDQTPTLVRPPYGNVSPVLRDVSAQLGLSLVTWDVDSGDRPGAKPEDIVGRTVRAAHPGAIILMHDIRRESVDAVPDILKRLRGKGYSFVTVPELYGPAGMQAGRLYRSGNELPSKQPLT</sequence>
<dbReference type="PANTHER" id="PTHR10587">
    <property type="entry name" value="GLYCOSYL TRANSFERASE-RELATED"/>
    <property type="match status" value="1"/>
</dbReference>
<dbReference type="PANTHER" id="PTHR10587:SF133">
    <property type="entry name" value="CHITIN DEACETYLASE 1-RELATED"/>
    <property type="match status" value="1"/>
</dbReference>
<dbReference type="RefSeq" id="WP_090931869.1">
    <property type="nucleotide sequence ID" value="NZ_FNDJ01000006.1"/>
</dbReference>
<dbReference type="GO" id="GO:0005975">
    <property type="term" value="P:carbohydrate metabolic process"/>
    <property type="evidence" value="ECO:0007669"/>
    <property type="project" value="InterPro"/>
</dbReference>
<keyword evidence="6" id="KW-1185">Reference proteome</keyword>
<protein>
    <submittedName>
        <fullName evidence="5">Peptidoglycan/xylan/chitin deacetylase, PgdA/CDA1 family</fullName>
    </submittedName>
</protein>
<dbReference type="GO" id="GO:0016020">
    <property type="term" value="C:membrane"/>
    <property type="evidence" value="ECO:0007669"/>
    <property type="project" value="TreeGrafter"/>
</dbReference>
<evidence type="ECO:0000256" key="2">
    <source>
        <dbReference type="ARBA" id="ARBA00022801"/>
    </source>
</evidence>